<dbReference type="Proteomes" id="UP001228113">
    <property type="component" value="Chromosome"/>
</dbReference>
<feature type="transmembrane region" description="Helical" evidence="6">
    <location>
        <begin position="73"/>
        <end position="91"/>
    </location>
</feature>
<keyword evidence="4 6" id="KW-1133">Transmembrane helix</keyword>
<dbReference type="InterPro" id="IPR001123">
    <property type="entry name" value="LeuE-type"/>
</dbReference>
<dbReference type="Pfam" id="PF01810">
    <property type="entry name" value="LysE"/>
    <property type="match status" value="1"/>
</dbReference>
<feature type="transmembrane region" description="Helical" evidence="6">
    <location>
        <begin position="186"/>
        <end position="206"/>
    </location>
</feature>
<proteinExistence type="predicted"/>
<feature type="transmembrane region" description="Helical" evidence="6">
    <location>
        <begin position="41"/>
        <end position="61"/>
    </location>
</feature>
<evidence type="ECO:0000256" key="5">
    <source>
        <dbReference type="ARBA" id="ARBA00023136"/>
    </source>
</evidence>
<protein>
    <recommendedName>
        <fullName evidence="9">Threonine/homoserine/homoserine lactone efflux protein</fullName>
    </recommendedName>
</protein>
<gene>
    <name evidence="7" type="ORF">METESE_09570</name>
</gene>
<keyword evidence="2" id="KW-1003">Cell membrane</keyword>
<accession>A0AA48GQZ3</accession>
<dbReference type="PANTHER" id="PTHR30086:SF20">
    <property type="entry name" value="ARGININE EXPORTER PROTEIN ARGO-RELATED"/>
    <property type="match status" value="1"/>
</dbReference>
<feature type="transmembrane region" description="Helical" evidence="6">
    <location>
        <begin position="153"/>
        <end position="174"/>
    </location>
</feature>
<keyword evidence="5 6" id="KW-0472">Membrane</keyword>
<feature type="transmembrane region" description="Helical" evidence="6">
    <location>
        <begin position="6"/>
        <end position="29"/>
    </location>
</feature>
<keyword evidence="8" id="KW-1185">Reference proteome</keyword>
<dbReference type="EMBL" id="AP027081">
    <property type="protein sequence ID" value="BDU75999.1"/>
    <property type="molecule type" value="Genomic_DNA"/>
</dbReference>
<evidence type="ECO:0008006" key="9">
    <source>
        <dbReference type="Google" id="ProtNLM"/>
    </source>
</evidence>
<dbReference type="RefSeq" id="WP_316411188.1">
    <property type="nucleotide sequence ID" value="NZ_AP027081.1"/>
</dbReference>
<comment type="subcellular location">
    <subcellularLocation>
        <location evidence="1">Cell membrane</location>
        <topology evidence="1">Multi-pass membrane protein</topology>
    </subcellularLocation>
</comment>
<name>A0AA48GQZ3_9BACT</name>
<dbReference type="GO" id="GO:0005886">
    <property type="term" value="C:plasma membrane"/>
    <property type="evidence" value="ECO:0007669"/>
    <property type="project" value="UniProtKB-SubCell"/>
</dbReference>
<dbReference type="AlphaFoldDB" id="A0AA48GQZ3"/>
<sequence>MLEGIPGNVIALVVANGAVLIVPGLNFALVSRTSLECGLRFGLMTALGITSGIMVHVALAMYGSYRIFAKHPFLFGVVKWMGVAYILWMALKLTRGLLSAPASGKPGSSRPPSGGCFRNGFLVDLFNPYVTLFYVSVFSQIMATEAGLATLSAYGVVIFVLTLGWFALVALVFAHPASRKVYEDHWKAIEALSASLLVFFAVKLALT</sequence>
<evidence type="ECO:0000313" key="8">
    <source>
        <dbReference type="Proteomes" id="UP001228113"/>
    </source>
</evidence>
<dbReference type="PANTHER" id="PTHR30086">
    <property type="entry name" value="ARGININE EXPORTER PROTEIN ARGO"/>
    <property type="match status" value="1"/>
</dbReference>
<dbReference type="KEGG" id="msea:METESE_09570"/>
<evidence type="ECO:0000256" key="2">
    <source>
        <dbReference type="ARBA" id="ARBA00022475"/>
    </source>
</evidence>
<evidence type="ECO:0000256" key="6">
    <source>
        <dbReference type="SAM" id="Phobius"/>
    </source>
</evidence>
<reference evidence="7" key="1">
    <citation type="journal article" date="2023" name="Int. J. Syst. Evol. Microbiol.">
        <title>Mesoterricola silvestris gen. nov., sp. nov., Mesoterricola sediminis sp. nov., Geothrix oryzae sp. nov., Geothrix edaphica sp. nov., Geothrix rubra sp. nov., and Geothrix limicola sp. nov., six novel members of Acidobacteriota isolated from soils.</title>
        <authorList>
            <person name="Itoh H."/>
            <person name="Sugisawa Y."/>
            <person name="Mise K."/>
            <person name="Xu Z."/>
            <person name="Kuniyasu M."/>
            <person name="Ushijima N."/>
            <person name="Kawano K."/>
            <person name="Kobayashi E."/>
            <person name="Shiratori Y."/>
            <person name="Masuda Y."/>
            <person name="Senoo K."/>
        </authorList>
    </citation>
    <scope>NUCLEOTIDE SEQUENCE</scope>
    <source>
        <strain evidence="7">W786</strain>
    </source>
</reference>
<dbReference type="GO" id="GO:0015171">
    <property type="term" value="F:amino acid transmembrane transporter activity"/>
    <property type="evidence" value="ECO:0007669"/>
    <property type="project" value="TreeGrafter"/>
</dbReference>
<organism evidence="7 8">
    <name type="scientific">Mesoterricola sediminis</name>
    <dbReference type="NCBI Taxonomy" id="2927980"/>
    <lineage>
        <taxon>Bacteria</taxon>
        <taxon>Pseudomonadati</taxon>
        <taxon>Acidobacteriota</taxon>
        <taxon>Holophagae</taxon>
        <taxon>Holophagales</taxon>
        <taxon>Holophagaceae</taxon>
        <taxon>Mesoterricola</taxon>
    </lineage>
</organism>
<evidence type="ECO:0000256" key="1">
    <source>
        <dbReference type="ARBA" id="ARBA00004651"/>
    </source>
</evidence>
<keyword evidence="3 6" id="KW-0812">Transmembrane</keyword>
<evidence type="ECO:0000256" key="3">
    <source>
        <dbReference type="ARBA" id="ARBA00022692"/>
    </source>
</evidence>
<feature type="transmembrane region" description="Helical" evidence="6">
    <location>
        <begin position="120"/>
        <end position="141"/>
    </location>
</feature>
<evidence type="ECO:0000256" key="4">
    <source>
        <dbReference type="ARBA" id="ARBA00022989"/>
    </source>
</evidence>
<evidence type="ECO:0000313" key="7">
    <source>
        <dbReference type="EMBL" id="BDU75999.1"/>
    </source>
</evidence>